<dbReference type="CDD" id="cd22160">
    <property type="entry name" value="F-box_AtFBL13-like"/>
    <property type="match status" value="1"/>
</dbReference>
<feature type="domain" description="F-box" evidence="1">
    <location>
        <begin position="31"/>
        <end position="69"/>
    </location>
</feature>
<evidence type="ECO:0000313" key="2">
    <source>
        <dbReference type="EMBL" id="CAI9105653.1"/>
    </source>
</evidence>
<organism evidence="2 3">
    <name type="scientific">Oldenlandia corymbosa var. corymbosa</name>
    <dbReference type="NCBI Taxonomy" id="529605"/>
    <lineage>
        <taxon>Eukaryota</taxon>
        <taxon>Viridiplantae</taxon>
        <taxon>Streptophyta</taxon>
        <taxon>Embryophyta</taxon>
        <taxon>Tracheophyta</taxon>
        <taxon>Spermatophyta</taxon>
        <taxon>Magnoliopsida</taxon>
        <taxon>eudicotyledons</taxon>
        <taxon>Gunneridae</taxon>
        <taxon>Pentapetalae</taxon>
        <taxon>asterids</taxon>
        <taxon>lamiids</taxon>
        <taxon>Gentianales</taxon>
        <taxon>Rubiaceae</taxon>
        <taxon>Rubioideae</taxon>
        <taxon>Spermacoceae</taxon>
        <taxon>Hedyotis-Oldenlandia complex</taxon>
        <taxon>Oldenlandia</taxon>
    </lineage>
</organism>
<dbReference type="InterPro" id="IPR036047">
    <property type="entry name" value="F-box-like_dom_sf"/>
</dbReference>
<dbReference type="EMBL" id="OX459122">
    <property type="protein sequence ID" value="CAI9105653.1"/>
    <property type="molecule type" value="Genomic_DNA"/>
</dbReference>
<dbReference type="SUPFAM" id="SSF81383">
    <property type="entry name" value="F-box domain"/>
    <property type="match status" value="1"/>
</dbReference>
<proteinExistence type="predicted"/>
<reference evidence="2" key="1">
    <citation type="submission" date="2023-03" db="EMBL/GenBank/DDBJ databases">
        <authorList>
            <person name="Julca I."/>
        </authorList>
    </citation>
    <scope>NUCLEOTIDE SEQUENCE</scope>
</reference>
<dbReference type="PANTHER" id="PTHR31293">
    <property type="entry name" value="RNI-LIKE SUPERFAMILY PROTEIN"/>
    <property type="match status" value="1"/>
</dbReference>
<name>A0AAV1DDE8_OLDCO</name>
<dbReference type="InterPro" id="IPR001810">
    <property type="entry name" value="F-box_dom"/>
</dbReference>
<dbReference type="Gene3D" id="1.20.1280.50">
    <property type="match status" value="1"/>
</dbReference>
<protein>
    <submittedName>
        <fullName evidence="2">OLC1v1004631C1</fullName>
    </submittedName>
</protein>
<sequence>MERSIEWRYSSPSEELQKCSHGSDSSPVDRISNLPEPIICYILSLLPTRFAVGTSTLSKSWRFLWTQVNTFDLDDEFLPYSGINYEDWGTYFRGIVNKLLIQLKSKTQKKFRLSWVYSEIEDASRWLDKAIIQNVKVIDMINHPSVSSGIQLPDIFFTSGPLDF</sequence>
<keyword evidence="3" id="KW-1185">Reference proteome</keyword>
<dbReference type="InterPro" id="IPR053781">
    <property type="entry name" value="F-box_AtFBL13-like"/>
</dbReference>
<gene>
    <name evidence="2" type="ORF">OLC1_LOCUS14301</name>
</gene>
<dbReference type="Pfam" id="PF00646">
    <property type="entry name" value="F-box"/>
    <property type="match status" value="1"/>
</dbReference>
<dbReference type="PANTHER" id="PTHR31293:SF12">
    <property type="entry name" value="RNI-LIKE SUPERFAMILY PROTEIN"/>
    <property type="match status" value="1"/>
</dbReference>
<dbReference type="Proteomes" id="UP001161247">
    <property type="component" value="Chromosome 5"/>
</dbReference>
<dbReference type="AlphaFoldDB" id="A0AAV1DDE8"/>
<accession>A0AAV1DDE8</accession>
<evidence type="ECO:0000259" key="1">
    <source>
        <dbReference type="Pfam" id="PF00646"/>
    </source>
</evidence>
<dbReference type="InterPro" id="IPR055294">
    <property type="entry name" value="FBL60-like"/>
</dbReference>
<evidence type="ECO:0000313" key="3">
    <source>
        <dbReference type="Proteomes" id="UP001161247"/>
    </source>
</evidence>